<dbReference type="PATRIC" id="fig|615.99.peg.4908"/>
<gene>
    <name evidence="1" type="primary">traN</name>
    <name evidence="1" type="ORF">pSM009</name>
</gene>
<geneLocation type="plasmid" evidence="1">
    <name>pSM22</name>
</geneLocation>
<protein>
    <submittedName>
        <fullName evidence="1">Protein TraN</fullName>
    </submittedName>
</protein>
<reference evidence="1" key="1">
    <citation type="journal article" date="2019" name="Mol. Biol. (Mosk.)">
        <title>Evolution and Comparative Genomics of the pSM22 Plasmid of the IncF/MOBF12 Group.</title>
        <authorList>
            <person name="Iasakov T.R."/>
            <person name="Anisimova L.G."/>
            <person name="Zharikova N.V."/>
            <person name="Zhurenko E.I."/>
            <person name="Korobov V.V."/>
            <person name="Markusheva T.V."/>
        </authorList>
    </citation>
    <scope>NUCLEOTIDE SEQUENCE</scope>
    <source>
        <strain evidence="1">B-6493</strain>
        <plasmid evidence="1">pSM22</plasmid>
    </source>
</reference>
<proteinExistence type="predicted"/>
<organism evidence="1">
    <name type="scientific">Serratia marcescens</name>
    <dbReference type="NCBI Taxonomy" id="615"/>
    <lineage>
        <taxon>Bacteria</taxon>
        <taxon>Pseudomonadati</taxon>
        <taxon>Pseudomonadota</taxon>
        <taxon>Gammaproteobacteria</taxon>
        <taxon>Enterobacterales</taxon>
        <taxon>Yersiniaceae</taxon>
        <taxon>Serratia</taxon>
    </lineage>
</organism>
<name>G3EKG9_SERMA</name>
<dbReference type="InterPro" id="IPR014121">
    <property type="entry name" value="TraN_Ftype"/>
</dbReference>
<dbReference type="RefSeq" id="WP_128383113.1">
    <property type="nucleotide sequence ID" value="NC_015972.3"/>
</dbReference>
<dbReference type="NCBIfam" id="TIGR02750">
    <property type="entry name" value="TraN_Ftype"/>
    <property type="match status" value="1"/>
</dbReference>
<evidence type="ECO:0000313" key="1">
    <source>
        <dbReference type="EMBL" id="AEM89423.2"/>
    </source>
</evidence>
<keyword evidence="1" id="KW-0614">Plasmid</keyword>
<dbReference type="EMBL" id="HQ896493">
    <property type="protein sequence ID" value="AEM89423.2"/>
    <property type="molecule type" value="Genomic_DNA"/>
</dbReference>
<accession>G3EKG9</accession>
<sequence length="655" mass="70951">MAAIQGVNAEKRANKTREERQMTHLVKSLPGLLATHALVLGTFIFATGDCRAEGDDVFQTGSEFAKQIAGQGTGTLQNTNPANVLPNYTDNPKEKGYYGGVTAGDANNLKTDGGTAWGQTEVGQAVTDSVLKNPKEPISHDAPFIQAGKEIEGKAESIVGKTGPDCKAEQVTRSEFTRHVCERDTAVMRTCERATDIGGHYETRYEDRNAHIDKSMIRWWKEGNRIHGTFTAPFTGKLNTGSIYLELQDELHSYGVPLAFSLLGNEVRYGRQDWGSRPLNVGNVTLTQGQQVDIFLTMDPGGHLDTFLDAMVRQLSGGGGGSPMVFYVKFDGSSSVQVWVPTTSTPADCPLAQEAGAVKVNTVCSEPGGERTVTVNGQTYPVWASCWRFTDTYRLQEAGQGSCEAYANNPACTIATHGCAFSDEYGQCLHENVTYSCETRTTGNVMLCGGQMYCLDGECDKAQKGTQGNDFAHAVSELAAVAAAGKDVAALNGIDVRAFTGKGQSCRKAFAGFSDCCKDSGWGNSVGLAHCDSEEKALGKAKENKLTVSVGEYCSKKVLGVCLQKKRSYCQFDSKLAQIVQQQGRAWQLGIGFGDAKSPDCRGITVDELQRINFDQLDFANFYEDLMKNQKVPEDAALLEKVKQQIAQRMQEAAK</sequence>
<dbReference type="Pfam" id="PF06986">
    <property type="entry name" value="F_T4SS_TraN"/>
    <property type="match status" value="1"/>
</dbReference>
<dbReference type="AlphaFoldDB" id="G3EKG9"/>